<keyword evidence="9" id="KW-0297">G-protein coupled receptor</keyword>
<dbReference type="Pfam" id="PF13853">
    <property type="entry name" value="7tm_4"/>
    <property type="match status" value="1"/>
</dbReference>
<keyword evidence="10" id="KW-1003">Cell membrane</keyword>
<keyword evidence="4 9" id="KW-0812">Transmembrane</keyword>
<dbReference type="InterPro" id="IPR000725">
    <property type="entry name" value="Olfact_rcpt"/>
</dbReference>
<keyword evidence="3 10" id="KW-0716">Sensory transduction</keyword>
<evidence type="ECO:0000256" key="8">
    <source>
        <dbReference type="ARBA" id="ARBA00023224"/>
    </source>
</evidence>
<dbReference type="AlphaFoldDB" id="A0AAV3B0E2"/>
<feature type="domain" description="G-protein coupled receptors family 1 profile" evidence="11">
    <location>
        <begin position="43"/>
        <end position="294"/>
    </location>
</feature>
<comment type="caution">
    <text evidence="12">The sequence shown here is derived from an EMBL/GenBank/DDBJ whole genome shotgun (WGS) entry which is preliminary data.</text>
</comment>
<accession>A0AAV3B0E2</accession>
<feature type="transmembrane region" description="Helical" evidence="10">
    <location>
        <begin position="243"/>
        <end position="262"/>
    </location>
</feature>
<dbReference type="GO" id="GO:0004930">
    <property type="term" value="F:G protein-coupled receptor activity"/>
    <property type="evidence" value="ECO:0007669"/>
    <property type="project" value="UniProtKB-KW"/>
</dbReference>
<dbReference type="PRINTS" id="PR00237">
    <property type="entry name" value="GPCRRHODOPSN"/>
</dbReference>
<dbReference type="PROSITE" id="PS00237">
    <property type="entry name" value="G_PROTEIN_RECEP_F1_1"/>
    <property type="match status" value="1"/>
</dbReference>
<evidence type="ECO:0000256" key="9">
    <source>
        <dbReference type="RuleBase" id="RU000688"/>
    </source>
</evidence>
<dbReference type="SUPFAM" id="SSF81321">
    <property type="entry name" value="Family A G protein-coupled receptor-like"/>
    <property type="match status" value="1"/>
</dbReference>
<dbReference type="Proteomes" id="UP001181693">
    <property type="component" value="Unassembled WGS sequence"/>
</dbReference>
<dbReference type="InterPro" id="IPR000276">
    <property type="entry name" value="GPCR_Rhodpsn"/>
</dbReference>
<dbReference type="Gene3D" id="1.20.1070.10">
    <property type="entry name" value="Rhodopsin 7-helix transmembrane proteins"/>
    <property type="match status" value="1"/>
</dbReference>
<dbReference type="CDD" id="cd15953">
    <property type="entry name" value="7tmA_OR52P-like"/>
    <property type="match status" value="1"/>
</dbReference>
<evidence type="ECO:0000313" key="12">
    <source>
        <dbReference type="EMBL" id="DBA32229.1"/>
    </source>
</evidence>
<dbReference type="GO" id="GO:0004984">
    <property type="term" value="F:olfactory receptor activity"/>
    <property type="evidence" value="ECO:0007669"/>
    <property type="project" value="InterPro"/>
</dbReference>
<evidence type="ECO:0000256" key="1">
    <source>
        <dbReference type="ARBA" id="ARBA00002936"/>
    </source>
</evidence>
<organism evidence="12 13">
    <name type="scientific">Pyxicephalus adspersus</name>
    <name type="common">African bullfrog</name>
    <dbReference type="NCBI Taxonomy" id="30357"/>
    <lineage>
        <taxon>Eukaryota</taxon>
        <taxon>Metazoa</taxon>
        <taxon>Chordata</taxon>
        <taxon>Craniata</taxon>
        <taxon>Vertebrata</taxon>
        <taxon>Euteleostomi</taxon>
        <taxon>Amphibia</taxon>
        <taxon>Batrachia</taxon>
        <taxon>Anura</taxon>
        <taxon>Neobatrachia</taxon>
        <taxon>Ranoidea</taxon>
        <taxon>Pyxicephalidae</taxon>
        <taxon>Pyxicephalinae</taxon>
        <taxon>Pyxicephalus</taxon>
    </lineage>
</organism>
<dbReference type="PANTHER" id="PTHR26450:SF87">
    <property type="entry name" value="OLFACTORY RECEPTOR 51F2"/>
    <property type="match status" value="1"/>
</dbReference>
<evidence type="ECO:0000256" key="2">
    <source>
        <dbReference type="ARBA" id="ARBA00004141"/>
    </source>
</evidence>
<evidence type="ECO:0000259" key="11">
    <source>
        <dbReference type="PROSITE" id="PS50262"/>
    </source>
</evidence>
<dbReference type="PROSITE" id="PS50262">
    <property type="entry name" value="G_PROTEIN_RECEP_F1_2"/>
    <property type="match status" value="1"/>
</dbReference>
<evidence type="ECO:0000256" key="3">
    <source>
        <dbReference type="ARBA" id="ARBA00022606"/>
    </source>
</evidence>
<keyword evidence="9" id="KW-0675">Receptor</keyword>
<evidence type="ECO:0000256" key="6">
    <source>
        <dbReference type="ARBA" id="ARBA00022989"/>
    </source>
</evidence>
<gene>
    <name evidence="12" type="ORF">GDO54_000037</name>
</gene>
<comment type="subcellular location">
    <subcellularLocation>
        <location evidence="10">Cell membrane</location>
        <topology evidence="10">Multi-pass membrane protein</topology>
    </subcellularLocation>
    <subcellularLocation>
        <location evidence="2">Membrane</location>
        <topology evidence="2">Multi-pass membrane protein</topology>
    </subcellularLocation>
</comment>
<comment type="similarity">
    <text evidence="9">Belongs to the G-protein coupled receptor 1 family.</text>
</comment>
<proteinExistence type="inferred from homology"/>
<feature type="transmembrane region" description="Helical" evidence="10">
    <location>
        <begin position="199"/>
        <end position="223"/>
    </location>
</feature>
<dbReference type="InterPro" id="IPR050402">
    <property type="entry name" value="OR51/52/56-like"/>
</dbReference>
<feature type="transmembrane region" description="Helical" evidence="10">
    <location>
        <begin position="274"/>
        <end position="296"/>
    </location>
</feature>
<keyword evidence="5 10" id="KW-0552">Olfaction</keyword>
<feature type="transmembrane region" description="Helical" evidence="10">
    <location>
        <begin position="143"/>
        <end position="166"/>
    </location>
</feature>
<keyword evidence="6 10" id="KW-1133">Transmembrane helix</keyword>
<dbReference type="PANTHER" id="PTHR26450">
    <property type="entry name" value="OLFACTORY RECEPTOR 56B1-RELATED"/>
    <property type="match status" value="1"/>
</dbReference>
<evidence type="ECO:0000313" key="13">
    <source>
        <dbReference type="Proteomes" id="UP001181693"/>
    </source>
</evidence>
<dbReference type="FunFam" id="1.20.1070.10:FF:000006">
    <property type="entry name" value="Olfactory receptor"/>
    <property type="match status" value="1"/>
</dbReference>
<dbReference type="PRINTS" id="PR00245">
    <property type="entry name" value="OLFACTORYR"/>
</dbReference>
<evidence type="ECO:0000256" key="10">
    <source>
        <dbReference type="RuleBase" id="RU363047"/>
    </source>
</evidence>
<comment type="function">
    <text evidence="1">Odorant receptor.</text>
</comment>
<reference evidence="12" key="1">
    <citation type="thesis" date="2020" institute="ProQuest LLC" country="789 East Eisenhower Parkway, Ann Arbor, MI, USA">
        <title>Comparative Genomics and Chromosome Evolution.</title>
        <authorList>
            <person name="Mudd A.B."/>
        </authorList>
    </citation>
    <scope>NUCLEOTIDE SEQUENCE</scope>
    <source>
        <strain evidence="12">1538</strain>
        <tissue evidence="12">Blood</tissue>
    </source>
</reference>
<keyword evidence="7 10" id="KW-0472">Membrane</keyword>
<feature type="transmembrane region" description="Helical" evidence="10">
    <location>
        <begin position="27"/>
        <end position="52"/>
    </location>
</feature>
<name>A0AAV3B0E2_PYXAD</name>
<sequence>MSSSLNQTTWPAVFILIGIPGLEDVQIWFSIPMFIMYVLVVSGNTIISFIILSEESLHKPMCLLLCALSIADVLLATTTTPKILSIFWFHSTEIGYRDCLAQLFFVHAFSIMESTILLAMAFDRYIAICNPLRYTSILTNTTIANIGIVAIIRGSVLTAPTCFLIWRLSYCRTNIISHTYCEHMAVVKLSCSDTTINRVYGLTVALLVIPVDILCITVSYCAICRTVFKLSSTEARHKALGTCGPHICVILISYIPTLFSFFTHRFGQNIPLHIHIIIANLYLLVTPMCNPIIYGARTTEIRERISLFVCGKLLKSF</sequence>
<evidence type="ECO:0000256" key="5">
    <source>
        <dbReference type="ARBA" id="ARBA00022725"/>
    </source>
</evidence>
<evidence type="ECO:0000256" key="7">
    <source>
        <dbReference type="ARBA" id="ARBA00023136"/>
    </source>
</evidence>
<keyword evidence="13" id="KW-1185">Reference proteome</keyword>
<dbReference type="GO" id="GO:0005886">
    <property type="term" value="C:plasma membrane"/>
    <property type="evidence" value="ECO:0007669"/>
    <property type="project" value="UniProtKB-SubCell"/>
</dbReference>
<keyword evidence="8 9" id="KW-0807">Transducer</keyword>
<feature type="transmembrane region" description="Helical" evidence="10">
    <location>
        <begin position="64"/>
        <end position="89"/>
    </location>
</feature>
<evidence type="ECO:0000256" key="4">
    <source>
        <dbReference type="ARBA" id="ARBA00022692"/>
    </source>
</evidence>
<protein>
    <recommendedName>
        <fullName evidence="10">Olfactory receptor</fullName>
    </recommendedName>
</protein>
<feature type="transmembrane region" description="Helical" evidence="10">
    <location>
        <begin position="101"/>
        <end position="122"/>
    </location>
</feature>
<dbReference type="EMBL" id="DYDO01000001">
    <property type="protein sequence ID" value="DBA32229.1"/>
    <property type="molecule type" value="Genomic_DNA"/>
</dbReference>
<dbReference type="InterPro" id="IPR017452">
    <property type="entry name" value="GPCR_Rhodpsn_7TM"/>
</dbReference>